<dbReference type="EMBL" id="CAMXCT020000117">
    <property type="protein sequence ID" value="CAL1127502.1"/>
    <property type="molecule type" value="Genomic_DNA"/>
</dbReference>
<protein>
    <submittedName>
        <fullName evidence="2">Uncharacterized protein</fullName>
    </submittedName>
</protein>
<keyword evidence="4" id="KW-1185">Reference proteome</keyword>
<gene>
    <name evidence="2" type="ORF">C1SCF055_LOCUS2557</name>
</gene>
<accession>A0A9P1BIV4</accession>
<proteinExistence type="predicted"/>
<evidence type="ECO:0000313" key="3">
    <source>
        <dbReference type="EMBL" id="CAL4761439.1"/>
    </source>
</evidence>
<feature type="compositionally biased region" description="Basic and acidic residues" evidence="1">
    <location>
        <begin position="207"/>
        <end position="220"/>
    </location>
</feature>
<comment type="caution">
    <text evidence="2">The sequence shown here is derived from an EMBL/GenBank/DDBJ whole genome shotgun (WGS) entry which is preliminary data.</text>
</comment>
<organism evidence="2">
    <name type="scientific">Cladocopium goreaui</name>
    <dbReference type="NCBI Taxonomy" id="2562237"/>
    <lineage>
        <taxon>Eukaryota</taxon>
        <taxon>Sar</taxon>
        <taxon>Alveolata</taxon>
        <taxon>Dinophyceae</taxon>
        <taxon>Suessiales</taxon>
        <taxon>Symbiodiniaceae</taxon>
        <taxon>Cladocopium</taxon>
    </lineage>
</organism>
<reference evidence="3 4" key="2">
    <citation type="submission" date="2024-05" db="EMBL/GenBank/DDBJ databases">
        <authorList>
            <person name="Chen Y."/>
            <person name="Shah S."/>
            <person name="Dougan E. K."/>
            <person name="Thang M."/>
            <person name="Chan C."/>
        </authorList>
    </citation>
    <scope>NUCLEOTIDE SEQUENCE [LARGE SCALE GENOMIC DNA]</scope>
</reference>
<name>A0A9P1BIV4_9DINO</name>
<dbReference type="Proteomes" id="UP001152797">
    <property type="component" value="Unassembled WGS sequence"/>
</dbReference>
<dbReference type="EMBL" id="CAMXCT010000117">
    <property type="protein sequence ID" value="CAI3974127.1"/>
    <property type="molecule type" value="Genomic_DNA"/>
</dbReference>
<evidence type="ECO:0000313" key="4">
    <source>
        <dbReference type="Proteomes" id="UP001152797"/>
    </source>
</evidence>
<reference evidence="2" key="1">
    <citation type="submission" date="2022-10" db="EMBL/GenBank/DDBJ databases">
        <authorList>
            <person name="Chen Y."/>
            <person name="Dougan E. K."/>
            <person name="Chan C."/>
            <person name="Rhodes N."/>
            <person name="Thang M."/>
        </authorList>
    </citation>
    <scope>NUCLEOTIDE SEQUENCE</scope>
</reference>
<evidence type="ECO:0000313" key="2">
    <source>
        <dbReference type="EMBL" id="CAI3974127.1"/>
    </source>
</evidence>
<feature type="region of interest" description="Disordered" evidence="1">
    <location>
        <begin position="197"/>
        <end position="221"/>
    </location>
</feature>
<evidence type="ECO:0000256" key="1">
    <source>
        <dbReference type="SAM" id="MobiDB-lite"/>
    </source>
</evidence>
<dbReference type="AlphaFoldDB" id="A0A9P1BIV4"/>
<dbReference type="EMBL" id="CAMXCT030000117">
    <property type="protein sequence ID" value="CAL4761439.1"/>
    <property type="molecule type" value="Genomic_DNA"/>
</dbReference>
<sequence>MDGRLLSEGEMTDHLAALLEKNPLMPHQADQLGCCRECLLWIRFLFDDAEHHARSIAMTVAALTMYCAFFQEGCPLEDFDFLNYQDYKTWWNPEPKIVKIWKITTPNGRSVDEGMQNQMDRKYGEIQSAISWLEGFQGGCAGRLPLAFDGAHAALVDALAYLDCYKRATFVGGKPDPSLALLDMDIAEDTARSMPMSMEPAEAARSSMDDEAARPDDEGARNYAFGQGPSVAMTIEVNEIWESWKTVVATLDR</sequence>